<evidence type="ECO:0000256" key="4">
    <source>
        <dbReference type="ARBA" id="ARBA00026248"/>
    </source>
</evidence>
<sequence length="603" mass="69960">MANNRENAKKWWKEAVVYQIYPASFLDTNGDGRGDVNGITAKLDYLKALGVNVIWSSPIYSSPQADMGYDISDYKNIHPPYGTLEDVDRLIRELSARDMKLVMDLVVNHTSHEHAWFLESRSSLDNPKRDWYIWKKPKYDVSGNRQPPNNWCQCLGEDHSAWIFDEATQEYYFAAFTPEQPDLNWEKPEVRAAVHDILRFWLDRGVAGFRMDVINFISKDQKFPDAPIDKPGFPYQPGHMFFANGPRLHEFLREMKCEVFDKYEDVFTVGEMPCVNDEHEILNIVHHERGFLNMIFHFELVEIDMEGGDIPGSARFSKKKWNTSDLRRRVSRWQTIMSENGGWNAIYCENHDQPRSVSHFADDSDEHRVRSSKLLSIMESTLCGTLFVYQGEELGMRNVPADWDPSEYKDIESVNYWSVASKVYASSPTKIAHAKRMLHLKARDNSRTPIQWTAETPNAGFCAPDIRPWMRVNADHVTVNAEVQTIPGTDSVYHFWQRQLTLRKEHPEVFIYGRFDLVDDRNEEIFSFVRTAESGERWFSVLNFTEREGVWMPGEDVFGKIDWVVGNYYKDGEEVKPEVKPEVKGGKGVKLRPWEGLLGRVVV</sequence>
<keyword evidence="2 6" id="KW-0378">Hydrolase</keyword>
<dbReference type="Proteomes" id="UP001175000">
    <property type="component" value="Unassembled WGS sequence"/>
</dbReference>
<feature type="domain" description="Glycosyl hydrolase family 13 catalytic" evidence="5">
    <location>
        <begin position="19"/>
        <end position="441"/>
    </location>
</feature>
<organism evidence="6 7">
    <name type="scientific">Immersiella caudata</name>
    <dbReference type="NCBI Taxonomy" id="314043"/>
    <lineage>
        <taxon>Eukaryota</taxon>
        <taxon>Fungi</taxon>
        <taxon>Dikarya</taxon>
        <taxon>Ascomycota</taxon>
        <taxon>Pezizomycotina</taxon>
        <taxon>Sordariomycetes</taxon>
        <taxon>Sordariomycetidae</taxon>
        <taxon>Sordariales</taxon>
        <taxon>Lasiosphaeriaceae</taxon>
        <taxon>Immersiella</taxon>
    </lineage>
</organism>
<dbReference type="GO" id="GO:0033934">
    <property type="term" value="F:glucan 1,4-alpha-maltotriohydrolase activity"/>
    <property type="evidence" value="ECO:0007669"/>
    <property type="project" value="TreeGrafter"/>
</dbReference>
<dbReference type="GO" id="GO:0004575">
    <property type="term" value="F:sucrose alpha-glucosidase activity"/>
    <property type="evidence" value="ECO:0007669"/>
    <property type="project" value="TreeGrafter"/>
</dbReference>
<dbReference type="SUPFAM" id="SSF51445">
    <property type="entry name" value="(Trans)glycosidases"/>
    <property type="match status" value="1"/>
</dbReference>
<keyword evidence="4" id="KW-0462">Maltose metabolism</keyword>
<dbReference type="GO" id="GO:0005987">
    <property type="term" value="P:sucrose catabolic process"/>
    <property type="evidence" value="ECO:0007669"/>
    <property type="project" value="TreeGrafter"/>
</dbReference>
<dbReference type="EMBL" id="JAULSU010000001">
    <property type="protein sequence ID" value="KAK0632914.1"/>
    <property type="molecule type" value="Genomic_DNA"/>
</dbReference>
<dbReference type="GO" id="GO:0004556">
    <property type="term" value="F:alpha-amylase activity"/>
    <property type="evidence" value="ECO:0007669"/>
    <property type="project" value="TreeGrafter"/>
</dbReference>
<proteinExistence type="inferred from homology"/>
<keyword evidence="7" id="KW-1185">Reference proteome</keyword>
<dbReference type="InterPro" id="IPR017853">
    <property type="entry name" value="GH"/>
</dbReference>
<dbReference type="InterPro" id="IPR006047">
    <property type="entry name" value="GH13_cat_dom"/>
</dbReference>
<dbReference type="PANTHER" id="PTHR10357">
    <property type="entry name" value="ALPHA-AMYLASE FAMILY MEMBER"/>
    <property type="match status" value="1"/>
</dbReference>
<dbReference type="SMART" id="SM00642">
    <property type="entry name" value="Aamy"/>
    <property type="match status" value="1"/>
</dbReference>
<dbReference type="CDD" id="cd11333">
    <property type="entry name" value="AmyAc_SI_OligoGlu_DGase"/>
    <property type="match status" value="1"/>
</dbReference>
<dbReference type="GO" id="GO:0004574">
    <property type="term" value="F:oligo-1,6-glucosidase activity"/>
    <property type="evidence" value="ECO:0007669"/>
    <property type="project" value="TreeGrafter"/>
</dbReference>
<evidence type="ECO:0000256" key="3">
    <source>
        <dbReference type="ARBA" id="ARBA00023295"/>
    </source>
</evidence>
<evidence type="ECO:0000256" key="1">
    <source>
        <dbReference type="ARBA" id="ARBA00008061"/>
    </source>
</evidence>
<comment type="similarity">
    <text evidence="1">Belongs to the glycosyl hydrolase 13 family.</text>
</comment>
<comment type="caution">
    <text evidence="6">The sequence shown here is derived from an EMBL/GenBank/DDBJ whole genome shotgun (WGS) entry which is preliminary data.</text>
</comment>
<evidence type="ECO:0000313" key="7">
    <source>
        <dbReference type="Proteomes" id="UP001175000"/>
    </source>
</evidence>
<evidence type="ECO:0000256" key="2">
    <source>
        <dbReference type="ARBA" id="ARBA00022801"/>
    </source>
</evidence>
<name>A0AA40CCZ5_9PEZI</name>
<dbReference type="PANTHER" id="PTHR10357:SF232">
    <property type="entry name" value="GLYCOSYL HYDROLASE FAMILY 13 CATALYTIC DOMAIN-CONTAINING PROTEIN"/>
    <property type="match status" value="1"/>
</dbReference>
<dbReference type="FunFam" id="3.20.20.80:FF:000064">
    <property type="entry name" value="Oligo-1,6-glucosidase"/>
    <property type="match status" value="2"/>
</dbReference>
<dbReference type="GO" id="GO:0000025">
    <property type="term" value="P:maltose catabolic process"/>
    <property type="evidence" value="ECO:0007669"/>
    <property type="project" value="TreeGrafter"/>
</dbReference>
<dbReference type="InterPro" id="IPR013780">
    <property type="entry name" value="Glyco_hydro_b"/>
</dbReference>
<gene>
    <name evidence="6" type="ORF">B0T14DRAFT_533222</name>
</gene>
<dbReference type="Gene3D" id="2.60.40.1180">
    <property type="entry name" value="Golgi alpha-mannosidase II"/>
    <property type="match status" value="1"/>
</dbReference>
<dbReference type="Gene3D" id="3.90.400.10">
    <property type="entry name" value="Oligo-1,6-glucosidase, Domain 2"/>
    <property type="match status" value="1"/>
</dbReference>
<dbReference type="InterPro" id="IPR045857">
    <property type="entry name" value="O16G_dom_2"/>
</dbReference>
<evidence type="ECO:0000313" key="6">
    <source>
        <dbReference type="EMBL" id="KAK0632914.1"/>
    </source>
</evidence>
<reference evidence="6" key="1">
    <citation type="submission" date="2023-06" db="EMBL/GenBank/DDBJ databases">
        <title>Genome-scale phylogeny and comparative genomics of the fungal order Sordariales.</title>
        <authorList>
            <consortium name="Lawrence Berkeley National Laboratory"/>
            <person name="Hensen N."/>
            <person name="Bonometti L."/>
            <person name="Westerberg I."/>
            <person name="Brannstrom I.O."/>
            <person name="Guillou S."/>
            <person name="Cros-Aarteil S."/>
            <person name="Calhoun S."/>
            <person name="Haridas S."/>
            <person name="Kuo A."/>
            <person name="Mondo S."/>
            <person name="Pangilinan J."/>
            <person name="Riley R."/>
            <person name="Labutti K."/>
            <person name="Andreopoulos B."/>
            <person name="Lipzen A."/>
            <person name="Chen C."/>
            <person name="Yanf M."/>
            <person name="Daum C."/>
            <person name="Ng V."/>
            <person name="Clum A."/>
            <person name="Steindorff A."/>
            <person name="Ohm R."/>
            <person name="Martin F."/>
            <person name="Silar P."/>
            <person name="Natvig D."/>
            <person name="Lalanne C."/>
            <person name="Gautier V."/>
            <person name="Ament-Velasquez S.L."/>
            <person name="Kruys A."/>
            <person name="Hutchinson M.I."/>
            <person name="Powell A.J."/>
            <person name="Barry K."/>
            <person name="Miller A.N."/>
            <person name="Grigoriev I.V."/>
            <person name="Debuchy R."/>
            <person name="Gladieux P."/>
            <person name="Thoren M.H."/>
            <person name="Johannesson H."/>
        </authorList>
    </citation>
    <scope>NUCLEOTIDE SEQUENCE</scope>
    <source>
        <strain evidence="6">CBS 606.72</strain>
    </source>
</reference>
<dbReference type="AlphaFoldDB" id="A0AA40CCZ5"/>
<keyword evidence="3" id="KW-0326">Glycosidase</keyword>
<dbReference type="SUPFAM" id="SSF51011">
    <property type="entry name" value="Glycosyl hydrolase domain"/>
    <property type="match status" value="1"/>
</dbReference>
<evidence type="ECO:0000259" key="5">
    <source>
        <dbReference type="SMART" id="SM00642"/>
    </source>
</evidence>
<dbReference type="Gene3D" id="3.20.20.80">
    <property type="entry name" value="Glycosidases"/>
    <property type="match status" value="1"/>
</dbReference>
<accession>A0AA40CCZ5</accession>
<dbReference type="Pfam" id="PF00128">
    <property type="entry name" value="Alpha-amylase"/>
    <property type="match status" value="1"/>
</dbReference>
<protein>
    <submittedName>
        <fullName evidence="6">Glycoside hydrolase superfamily</fullName>
    </submittedName>
</protein>